<feature type="domain" description="Acyl-CoA thioesterase-like N-terminal HotDog" evidence="1">
    <location>
        <begin position="19"/>
        <end position="99"/>
    </location>
</feature>
<dbReference type="InterPro" id="IPR042171">
    <property type="entry name" value="Acyl-CoA_hotdog"/>
</dbReference>
<dbReference type="InterPro" id="IPR049449">
    <property type="entry name" value="TesB_ACOT8-like_N"/>
</dbReference>
<evidence type="ECO:0000313" key="3">
    <source>
        <dbReference type="EMBL" id="VIO73216.1"/>
    </source>
</evidence>
<dbReference type="SUPFAM" id="SSF54637">
    <property type="entry name" value="Thioesterase/thiol ester dehydrase-isomerase"/>
    <property type="match status" value="1"/>
</dbReference>
<keyword evidence="4" id="KW-1185">Reference proteome</keyword>
<dbReference type="RefSeq" id="WP_139861873.1">
    <property type="nucleotide sequence ID" value="NZ_CAADFC020000016.1"/>
</dbReference>
<dbReference type="Pfam" id="PF20789">
    <property type="entry name" value="4HBT_3C"/>
    <property type="match status" value="1"/>
</dbReference>
<proteinExistence type="predicted"/>
<gene>
    <name evidence="3" type="ORF">CI1B_48210</name>
</gene>
<evidence type="ECO:0000259" key="2">
    <source>
        <dbReference type="Pfam" id="PF20789"/>
    </source>
</evidence>
<organism evidence="3 4">
    <name type="scientific">Bradyrhizobium ivorense</name>
    <dbReference type="NCBI Taxonomy" id="2511166"/>
    <lineage>
        <taxon>Bacteria</taxon>
        <taxon>Pseudomonadati</taxon>
        <taxon>Pseudomonadota</taxon>
        <taxon>Alphaproteobacteria</taxon>
        <taxon>Hyphomicrobiales</taxon>
        <taxon>Nitrobacteraceae</taxon>
        <taxon>Bradyrhizobium</taxon>
    </lineage>
</organism>
<sequence>MQPIFHVDGNRVVTSPDAAGPWDPRMQHGSAPAALVVWAAEALPVAVPMRIARITIDLMRPVPVAPLTIESEVQRDGRKIQLCGVKLLADGVVVVSASVLKIKQQAAELPSEVVTRPLDLPGPDQCMVEPGNAASSPFVNCISMRAARGRFGETGPGAIWFRVDRPLIAGAAVSQAMRAVVASDFSNGTSPALDFKQWTFINADLTVSLAREPVGDWILLDGESWIGPDGAGLAMSRLADQRGYFGRAIQSLVIEPRQ</sequence>
<evidence type="ECO:0008006" key="5">
    <source>
        <dbReference type="Google" id="ProtNLM"/>
    </source>
</evidence>
<feature type="domain" description="Acyl-CoA thioesterase-like C-terminal" evidence="2">
    <location>
        <begin position="124"/>
        <end position="254"/>
    </location>
</feature>
<evidence type="ECO:0000313" key="4">
    <source>
        <dbReference type="Proteomes" id="UP000328092"/>
    </source>
</evidence>
<accession>A0A508TFF9</accession>
<dbReference type="Pfam" id="PF13622">
    <property type="entry name" value="4HBT_3"/>
    <property type="match status" value="1"/>
</dbReference>
<evidence type="ECO:0000259" key="1">
    <source>
        <dbReference type="Pfam" id="PF13622"/>
    </source>
</evidence>
<dbReference type="EMBL" id="CAADFC020000016">
    <property type="protein sequence ID" value="VIO73216.1"/>
    <property type="molecule type" value="Genomic_DNA"/>
</dbReference>
<dbReference type="Proteomes" id="UP000328092">
    <property type="component" value="Unassembled WGS sequence"/>
</dbReference>
<dbReference type="Gene3D" id="2.40.160.210">
    <property type="entry name" value="Acyl-CoA thioesterase, double hotdog domain"/>
    <property type="match status" value="1"/>
</dbReference>
<dbReference type="InterPro" id="IPR049450">
    <property type="entry name" value="ACOT8-like_C"/>
</dbReference>
<dbReference type="AlphaFoldDB" id="A0A508TFF9"/>
<dbReference type="OrthoDB" id="1413770at2"/>
<protein>
    <recommendedName>
        <fullName evidence="5">Acyl-CoA thioesterase</fullName>
    </recommendedName>
</protein>
<reference evidence="3" key="1">
    <citation type="submission" date="2019-02" db="EMBL/GenBank/DDBJ databases">
        <authorList>
            <person name="Pothier F.J."/>
        </authorList>
    </citation>
    <scope>NUCLEOTIDE SEQUENCE</scope>
    <source>
        <strain evidence="3">CI-1B</strain>
    </source>
</reference>
<name>A0A508TFF9_9BRAD</name>
<dbReference type="InterPro" id="IPR029069">
    <property type="entry name" value="HotDog_dom_sf"/>
</dbReference>
<comment type="caution">
    <text evidence="3">The sequence shown here is derived from an EMBL/GenBank/DDBJ whole genome shotgun (WGS) entry which is preliminary data.</text>
</comment>